<feature type="region of interest" description="Disordered" evidence="1">
    <location>
        <begin position="1"/>
        <end position="22"/>
    </location>
</feature>
<organism evidence="2 3">
    <name type="scientific">Pseudomonas syringae pv. coryli</name>
    <dbReference type="NCBI Taxonomy" id="317659"/>
    <lineage>
        <taxon>Bacteria</taxon>
        <taxon>Pseudomonadati</taxon>
        <taxon>Pseudomonadota</taxon>
        <taxon>Gammaproteobacteria</taxon>
        <taxon>Pseudomonadales</taxon>
        <taxon>Pseudomonadaceae</taxon>
        <taxon>Pseudomonas</taxon>
    </lineage>
</organism>
<dbReference type="AlphaFoldDB" id="A0A0P9MVZ3"/>
<accession>A0A0P9MVZ3</accession>
<comment type="caution">
    <text evidence="2">The sequence shown here is derived from an EMBL/GenBank/DDBJ whole genome shotgun (WGS) entry which is preliminary data.</text>
</comment>
<evidence type="ECO:0000313" key="3">
    <source>
        <dbReference type="Proteomes" id="UP000051335"/>
    </source>
</evidence>
<protein>
    <submittedName>
        <fullName evidence="2">Uncharacterized protein</fullName>
    </submittedName>
</protein>
<reference evidence="2 3" key="1">
    <citation type="submission" date="2015-09" db="EMBL/GenBank/DDBJ databases">
        <title>Genome announcement of multiple Pseudomonas syringae strains.</title>
        <authorList>
            <person name="Thakur S."/>
            <person name="Wang P.W."/>
            <person name="Gong Y."/>
            <person name="Weir B.S."/>
            <person name="Guttman D.S."/>
        </authorList>
    </citation>
    <scope>NUCLEOTIDE SEQUENCE [LARGE SCALE GENOMIC DNA]</scope>
    <source>
        <strain evidence="2 3">ICMP17001</strain>
    </source>
</reference>
<evidence type="ECO:0000256" key="1">
    <source>
        <dbReference type="SAM" id="MobiDB-lite"/>
    </source>
</evidence>
<sequence>MLDTFRANKKRRPVSGLTRTPLSGPVLSGDAAFSVEGGVL</sequence>
<dbReference type="PATRIC" id="fig|317659.3.peg.1751"/>
<evidence type="ECO:0000313" key="2">
    <source>
        <dbReference type="EMBL" id="KPW96369.1"/>
    </source>
</evidence>
<gene>
    <name evidence="2" type="ORF">ALO75_101825</name>
</gene>
<name>A0A0P9MVZ3_9PSED</name>
<dbReference type="EMBL" id="LJQC01000662">
    <property type="protein sequence ID" value="KPW96369.1"/>
    <property type="molecule type" value="Genomic_DNA"/>
</dbReference>
<proteinExistence type="predicted"/>
<dbReference type="Proteomes" id="UP000051335">
    <property type="component" value="Unassembled WGS sequence"/>
</dbReference>
<keyword evidence="3" id="KW-1185">Reference proteome</keyword>